<reference evidence="1 2" key="1">
    <citation type="submission" date="2016-01" db="EMBL/GenBank/DDBJ databases">
        <title>Use of Whole Genome Sequencing to ascertain that Brevibacterium massiliense (Roux, Raoult 2009) is a later heterotypic synonym of Brevibacterium ravenspurgense (Mages 2008).</title>
        <authorList>
            <person name="Bernier A.-M."/>
            <person name="Burdz T."/>
            <person name="Huynh C."/>
            <person name="Pachecho A.L."/>
            <person name="Wiebe D."/>
            <person name="Bonner C."/>
            <person name="Bernard K."/>
        </authorList>
    </citation>
    <scope>NUCLEOTIDE SEQUENCE [LARGE SCALE GENOMIC DNA]</scope>
    <source>
        <strain evidence="1 2">CCUG56047</strain>
    </source>
</reference>
<protein>
    <submittedName>
        <fullName evidence="1">Possibl zinc metallo-peptidase</fullName>
    </submittedName>
</protein>
<dbReference type="Gene3D" id="3.30.2010.20">
    <property type="match status" value="1"/>
</dbReference>
<accession>A0A150H9L6</accession>
<proteinExistence type="predicted"/>
<evidence type="ECO:0000313" key="2">
    <source>
        <dbReference type="Proteomes" id="UP000243589"/>
    </source>
</evidence>
<keyword evidence="2" id="KW-1185">Reference proteome</keyword>
<dbReference type="Proteomes" id="UP000243589">
    <property type="component" value="Unassembled WGS sequence"/>
</dbReference>
<dbReference type="CDD" id="cd12952">
    <property type="entry name" value="MMP_ACEL2062"/>
    <property type="match status" value="1"/>
</dbReference>
<evidence type="ECO:0000313" key="1">
    <source>
        <dbReference type="EMBL" id="KXZ58721.1"/>
    </source>
</evidence>
<dbReference type="PATRIC" id="fig|479117.4.peg.905"/>
<dbReference type="Pfam" id="PF06262">
    <property type="entry name" value="Zincin_1"/>
    <property type="match status" value="1"/>
</dbReference>
<dbReference type="InterPro" id="IPR038555">
    <property type="entry name" value="Zincin_1_sf"/>
</dbReference>
<organism evidence="1 2">
    <name type="scientific">Brevibacterium ravenspurgense</name>
    <dbReference type="NCBI Taxonomy" id="479117"/>
    <lineage>
        <taxon>Bacteria</taxon>
        <taxon>Bacillati</taxon>
        <taxon>Actinomycetota</taxon>
        <taxon>Actinomycetes</taxon>
        <taxon>Micrococcales</taxon>
        <taxon>Brevibacteriaceae</taxon>
        <taxon>Brevibacterium</taxon>
    </lineage>
</organism>
<dbReference type="AlphaFoldDB" id="A0A150H9L6"/>
<gene>
    <name evidence="1" type="ORF">Bravens_00902</name>
</gene>
<comment type="caution">
    <text evidence="1">The sequence shown here is derived from an EMBL/GenBank/DDBJ whole genome shotgun (WGS) entry which is preliminary data.</text>
</comment>
<name>A0A150H9L6_9MICO</name>
<dbReference type="EMBL" id="LQQC01000009">
    <property type="protein sequence ID" value="KXZ58721.1"/>
    <property type="molecule type" value="Genomic_DNA"/>
</dbReference>
<sequence length="146" mass="16229">MTFATVAYPCLPGSGPTPGADLDWTVEGSVEKSISDDEFNEVVELALSDLPDELREAMDNVVIFIEDDAPEDEPDLLGLYEGIALTERDSAYGFVPPDTISLYKNNLIDFALDDDDLRDQIYVTVIHEIAHHFGIDDDRLHELGWA</sequence>
<dbReference type="InterPro" id="IPR010428">
    <property type="entry name" value="Zincin_1"/>
</dbReference>
<dbReference type="SUPFAM" id="SSF55486">
    <property type="entry name" value="Metalloproteases ('zincins'), catalytic domain"/>
    <property type="match status" value="1"/>
</dbReference>